<proteinExistence type="predicted"/>
<keyword evidence="1" id="KW-0472">Membrane</keyword>
<comment type="caution">
    <text evidence="2">The sequence shown here is derived from an EMBL/GenBank/DDBJ whole genome shotgun (WGS) entry which is preliminary data.</text>
</comment>
<evidence type="ECO:0000256" key="1">
    <source>
        <dbReference type="SAM" id="Phobius"/>
    </source>
</evidence>
<sequence>MAGSHDPCTKLLVVAVTTAFCFFLLNAICRQYWGAWTFEDEVFGWESVEWLQTECQVLAAGVSCINTRDTNREEEWGLCKDDDYANATLLSSQPPVFSVWQRAVCPGTFWCANEHEPCACQGEITFGPALFDGLRYSQYSTLKVASRFTVQSNGSWLCGADQQGQLFKGVGSLGGANRPKHCWCTPRRIAATVQAP</sequence>
<evidence type="ECO:0000313" key="3">
    <source>
        <dbReference type="Proteomes" id="UP001178507"/>
    </source>
</evidence>
<dbReference type="Proteomes" id="UP001178507">
    <property type="component" value="Unassembled WGS sequence"/>
</dbReference>
<evidence type="ECO:0000313" key="2">
    <source>
        <dbReference type="EMBL" id="CAJ1396359.1"/>
    </source>
</evidence>
<dbReference type="AlphaFoldDB" id="A0AA36IZI0"/>
<name>A0AA36IZI0_9DINO</name>
<reference evidence="2" key="1">
    <citation type="submission" date="2023-08" db="EMBL/GenBank/DDBJ databases">
        <authorList>
            <person name="Chen Y."/>
            <person name="Shah S."/>
            <person name="Dougan E. K."/>
            <person name="Thang M."/>
            <person name="Chan C."/>
        </authorList>
    </citation>
    <scope>NUCLEOTIDE SEQUENCE</scope>
</reference>
<keyword evidence="1" id="KW-1133">Transmembrane helix</keyword>
<dbReference type="EMBL" id="CAUJNA010003228">
    <property type="protein sequence ID" value="CAJ1396359.1"/>
    <property type="molecule type" value="Genomic_DNA"/>
</dbReference>
<organism evidence="2 3">
    <name type="scientific">Effrenium voratum</name>
    <dbReference type="NCBI Taxonomy" id="2562239"/>
    <lineage>
        <taxon>Eukaryota</taxon>
        <taxon>Sar</taxon>
        <taxon>Alveolata</taxon>
        <taxon>Dinophyceae</taxon>
        <taxon>Suessiales</taxon>
        <taxon>Symbiodiniaceae</taxon>
        <taxon>Effrenium</taxon>
    </lineage>
</organism>
<keyword evidence="1" id="KW-0812">Transmembrane</keyword>
<gene>
    <name evidence="2" type="ORF">EVOR1521_LOCUS20613</name>
</gene>
<keyword evidence="3" id="KW-1185">Reference proteome</keyword>
<protein>
    <submittedName>
        <fullName evidence="2">Uncharacterized protein</fullName>
    </submittedName>
</protein>
<feature type="transmembrane region" description="Helical" evidence="1">
    <location>
        <begin position="12"/>
        <end position="29"/>
    </location>
</feature>
<accession>A0AA36IZI0</accession>